<dbReference type="PROSITE" id="PS00070">
    <property type="entry name" value="ALDEHYDE_DEHYDR_CYS"/>
    <property type="match status" value="1"/>
</dbReference>
<reference evidence="5 6" key="1">
    <citation type="journal article" date="2016" name="Nat. Commun.">
        <title>Thousands of microbial genomes shed light on interconnected biogeochemical processes in an aquifer system.</title>
        <authorList>
            <person name="Anantharaman K."/>
            <person name="Brown C.T."/>
            <person name="Hug L.A."/>
            <person name="Sharon I."/>
            <person name="Castelle C.J."/>
            <person name="Probst A.J."/>
            <person name="Thomas B.C."/>
            <person name="Singh A."/>
            <person name="Wilkins M.J."/>
            <person name="Karaoz U."/>
            <person name="Brodie E.L."/>
            <person name="Williams K.H."/>
            <person name="Hubbard S.S."/>
            <person name="Banfield J.F."/>
        </authorList>
    </citation>
    <scope>NUCLEOTIDE SEQUENCE [LARGE SCALE GENOMIC DNA]</scope>
</reference>
<dbReference type="FunFam" id="3.40.605.10:FF:000012">
    <property type="entry name" value="NAD-dependent succinate-semialdehyde dehydrogenase"/>
    <property type="match status" value="1"/>
</dbReference>
<dbReference type="Pfam" id="PF00171">
    <property type="entry name" value="Aldedh"/>
    <property type="match status" value="1"/>
</dbReference>
<keyword evidence="2" id="KW-0521">NADP</keyword>
<dbReference type="GO" id="GO:0004030">
    <property type="term" value="F:aldehyde dehydrogenase [NAD(P)+] activity"/>
    <property type="evidence" value="ECO:0007669"/>
    <property type="project" value="InterPro"/>
</dbReference>
<dbReference type="AlphaFoldDB" id="A0A1F6N4C8"/>
<dbReference type="CDD" id="cd07100">
    <property type="entry name" value="ALDH_SSADH1_GabD1"/>
    <property type="match status" value="1"/>
</dbReference>
<evidence type="ECO:0000313" key="5">
    <source>
        <dbReference type="EMBL" id="OGH78789.1"/>
    </source>
</evidence>
<dbReference type="GO" id="GO:0004777">
    <property type="term" value="F:succinate-semialdehyde dehydrogenase (NAD+) activity"/>
    <property type="evidence" value="ECO:0007669"/>
    <property type="project" value="TreeGrafter"/>
</dbReference>
<comment type="similarity">
    <text evidence="1">Belongs to the aldehyde dehydrogenase family.</text>
</comment>
<evidence type="ECO:0000259" key="4">
    <source>
        <dbReference type="Pfam" id="PF00171"/>
    </source>
</evidence>
<protein>
    <submittedName>
        <fullName evidence="5">Succinate-semialdehyde dehydrogenase</fullName>
    </submittedName>
</protein>
<dbReference type="InterPro" id="IPR015590">
    <property type="entry name" value="Aldehyde_DH_dom"/>
</dbReference>
<dbReference type="PANTHER" id="PTHR43217:SF1">
    <property type="entry name" value="SUCCINATE SEMIALDEHYDE DEHYDROGENASE [NAD(P)+] SAD"/>
    <property type="match status" value="1"/>
</dbReference>
<dbReference type="Gene3D" id="3.40.309.10">
    <property type="entry name" value="Aldehyde Dehydrogenase, Chain A, domain 2"/>
    <property type="match status" value="1"/>
</dbReference>
<dbReference type="InterPro" id="IPR016163">
    <property type="entry name" value="Ald_DH_C"/>
</dbReference>
<dbReference type="InterPro" id="IPR016160">
    <property type="entry name" value="Ald_DH_CS_CYS"/>
</dbReference>
<gene>
    <name evidence="5" type="ORF">A2983_00400</name>
</gene>
<dbReference type="InterPro" id="IPR016162">
    <property type="entry name" value="Ald_DH_N"/>
</dbReference>
<name>A0A1F6N4C8_9BACT</name>
<keyword evidence="3" id="KW-0560">Oxidoreductase</keyword>
<dbReference type="Proteomes" id="UP000177040">
    <property type="component" value="Unassembled WGS sequence"/>
</dbReference>
<comment type="caution">
    <text evidence="5">The sequence shown here is derived from an EMBL/GenBank/DDBJ whole genome shotgun (WGS) entry which is preliminary data.</text>
</comment>
<dbReference type="InterPro" id="IPR044148">
    <property type="entry name" value="ALDH_GabD1-like"/>
</dbReference>
<accession>A0A1F6N4C8</accession>
<proteinExistence type="inferred from homology"/>
<dbReference type="EMBL" id="MFQH01000002">
    <property type="protein sequence ID" value="OGH78789.1"/>
    <property type="molecule type" value="Genomic_DNA"/>
</dbReference>
<dbReference type="InterPro" id="IPR047110">
    <property type="entry name" value="GABD/Sad-like"/>
</dbReference>
<dbReference type="InterPro" id="IPR016161">
    <property type="entry name" value="Ald_DH/histidinol_DH"/>
</dbReference>
<dbReference type="Gene3D" id="3.40.605.10">
    <property type="entry name" value="Aldehyde Dehydrogenase, Chain A, domain 1"/>
    <property type="match status" value="1"/>
</dbReference>
<evidence type="ECO:0000256" key="3">
    <source>
        <dbReference type="ARBA" id="ARBA00023002"/>
    </source>
</evidence>
<evidence type="ECO:0000256" key="2">
    <source>
        <dbReference type="ARBA" id="ARBA00022857"/>
    </source>
</evidence>
<dbReference type="SUPFAM" id="SSF53720">
    <property type="entry name" value="ALDH-like"/>
    <property type="match status" value="1"/>
</dbReference>
<evidence type="ECO:0000256" key="1">
    <source>
        <dbReference type="ARBA" id="ARBA00009986"/>
    </source>
</evidence>
<dbReference type="PANTHER" id="PTHR43217">
    <property type="entry name" value="SUCCINATE SEMIALDEHYDE DEHYDROGENASE [NAD(P)+] SAD"/>
    <property type="match status" value="1"/>
</dbReference>
<evidence type="ECO:0000313" key="6">
    <source>
        <dbReference type="Proteomes" id="UP000177040"/>
    </source>
</evidence>
<dbReference type="FunFam" id="3.40.309.10:FF:000009">
    <property type="entry name" value="Aldehyde dehydrogenase A"/>
    <property type="match status" value="1"/>
</dbReference>
<sequence length="462" mass="50381">MPLISINPATGEKISEIPELTSEQIQTKLALGDDTFQKWRETDFAERAAKMKRLAEILRANAQKYGEIMTREMGKPITAARAEVEKCAWVCEYYAENAENFLSPEIAESDASESFVRFDPIGPVLAVMPWNFPFWQVLRFAAPTIMAGNVGLLKHASNVQGCAAAIEESFILAGFAQGIFQNLAIGSGAVETVIRDPRVKAITLTGSEYAGRKVAEIAGDEIKKVVLELGGSDPFIVLTDADVALAAETAATARFQNCGQSCIAAKRFIVVENVAEKFIELFKIATEKLIIGDPMNEETQIGPMVNQKSLEEIDRQVQESIKKGARLIIGGKKFEETSLPRACRGGYFYSPTILADVKIGMPVYDEETFGPVAAVITVRDEAEAIRVANDTPFGLGSSIWTKNLDKAKQLASHINAGSVFINGLVKSDPRLPFGGTKKSGYGRELAGFGIREFVNVKTVWVK</sequence>
<organism evidence="5 6">
    <name type="scientific">Candidatus Magasanikbacteria bacterium RIFCSPLOWO2_01_FULL_40_15</name>
    <dbReference type="NCBI Taxonomy" id="1798686"/>
    <lineage>
        <taxon>Bacteria</taxon>
        <taxon>Candidatus Magasanikiibacteriota</taxon>
    </lineage>
</organism>
<feature type="domain" description="Aldehyde dehydrogenase" evidence="4">
    <location>
        <begin position="5"/>
        <end position="459"/>
    </location>
</feature>